<dbReference type="SUPFAM" id="SSF103025">
    <property type="entry name" value="Folate-binding domain"/>
    <property type="match status" value="1"/>
</dbReference>
<name>A0A6A6HM62_VIRVR</name>
<dbReference type="Pfam" id="PF25455">
    <property type="entry name" value="Beta-barrel_CAF17_C"/>
    <property type="match status" value="1"/>
</dbReference>
<comment type="similarity">
    <text evidence="4">Belongs to the GcvT family. CAF17/IBA57 subfamily.</text>
</comment>
<dbReference type="GO" id="GO:0008168">
    <property type="term" value="F:methyltransferase activity"/>
    <property type="evidence" value="ECO:0007669"/>
    <property type="project" value="UniProtKB-KW"/>
</dbReference>
<dbReference type="InterPro" id="IPR027266">
    <property type="entry name" value="TrmE/GcvT-like"/>
</dbReference>
<evidence type="ECO:0000313" key="9">
    <source>
        <dbReference type="Proteomes" id="UP000800092"/>
    </source>
</evidence>
<keyword evidence="2" id="KW-0809">Transit peptide</keyword>
<evidence type="ECO:0000256" key="5">
    <source>
        <dbReference type="ARBA" id="ARBA00093637"/>
    </source>
</evidence>
<keyword evidence="8" id="KW-0489">Methyltransferase</keyword>
<keyword evidence="3" id="KW-0496">Mitochondrion</keyword>
<feature type="region of interest" description="Disordered" evidence="6">
    <location>
        <begin position="25"/>
        <end position="47"/>
    </location>
</feature>
<feature type="compositionally biased region" description="Polar residues" evidence="6">
    <location>
        <begin position="38"/>
        <end position="47"/>
    </location>
</feature>
<evidence type="ECO:0000256" key="2">
    <source>
        <dbReference type="ARBA" id="ARBA00022946"/>
    </source>
</evidence>
<dbReference type="InterPro" id="IPR057460">
    <property type="entry name" value="CAF17_C"/>
</dbReference>
<protein>
    <recommendedName>
        <fullName evidence="5">Iron-sulfur cluster assembly factor IBA57 homolog, mitochondrial</fullName>
    </recommendedName>
</protein>
<evidence type="ECO:0000256" key="6">
    <source>
        <dbReference type="SAM" id="MobiDB-lite"/>
    </source>
</evidence>
<organism evidence="8 9">
    <name type="scientific">Viridothelium virens</name>
    <name type="common">Speckled blister lichen</name>
    <name type="synonym">Trypethelium virens</name>
    <dbReference type="NCBI Taxonomy" id="1048519"/>
    <lineage>
        <taxon>Eukaryota</taxon>
        <taxon>Fungi</taxon>
        <taxon>Dikarya</taxon>
        <taxon>Ascomycota</taxon>
        <taxon>Pezizomycotina</taxon>
        <taxon>Dothideomycetes</taxon>
        <taxon>Dothideomycetes incertae sedis</taxon>
        <taxon>Trypetheliales</taxon>
        <taxon>Trypetheliaceae</taxon>
        <taxon>Viridothelium</taxon>
    </lineage>
</organism>
<dbReference type="InterPro" id="IPR045179">
    <property type="entry name" value="YgfZ/GcvT"/>
</dbReference>
<keyword evidence="9" id="KW-1185">Reference proteome</keyword>
<sequence>MLSNSSRPYVCLRCLSRPGRTFSSSVRRRQIETEQRNPSHLRSPSSGCSLLSKRKVISLYGNDAPKFLQGLITANVSPPSSIPQAPFYSAFLSAQGRLLNDVFVYPMIGPRPQSRNGNDQWPDKLGYDGRQEPGYLIDVDGASAESLLTHLKRHKLRAKVRLRLLDKEEVEVWETWHDDSDRPTHERYDMPPVSQMLHAADARASPSSLSLFGHRYIVPKGDSSPIRDFDDLTEYDEQSYDLRRYLLGVPEGQTELQRDGSFPHQSNIDIMGGIDFRKGCYVGQELTIRTQHTGVVRRRILPVQLYNLQGSEPQELNYDPTWSHSGPPIGASITKADSKGRSMGKWLGGIRNVGLGLCRLEAMADIAVSAEGASWKEGDQFKVMWEAEGGRGDGLGIKAFVPMWMRNRMPAVKPARRVE</sequence>
<evidence type="ECO:0000313" key="8">
    <source>
        <dbReference type="EMBL" id="KAF2238888.1"/>
    </source>
</evidence>
<dbReference type="NCBIfam" id="TIGR03317">
    <property type="entry name" value="ygfZ_signature"/>
    <property type="match status" value="1"/>
</dbReference>
<dbReference type="AlphaFoldDB" id="A0A6A6HM62"/>
<accession>A0A6A6HM62</accession>
<proteinExistence type="inferred from homology"/>
<dbReference type="PANTHER" id="PTHR22602">
    <property type="entry name" value="TRANSFERASE CAF17, MITOCHONDRIAL-RELATED"/>
    <property type="match status" value="1"/>
</dbReference>
<evidence type="ECO:0000256" key="3">
    <source>
        <dbReference type="ARBA" id="ARBA00023128"/>
    </source>
</evidence>
<dbReference type="GO" id="GO:0005759">
    <property type="term" value="C:mitochondrial matrix"/>
    <property type="evidence" value="ECO:0007669"/>
    <property type="project" value="UniProtKB-SubCell"/>
</dbReference>
<comment type="subcellular location">
    <subcellularLocation>
        <location evidence="1">Mitochondrion matrix</location>
    </subcellularLocation>
</comment>
<keyword evidence="8" id="KW-0808">Transferase</keyword>
<dbReference type="Gene3D" id="3.30.1360.120">
    <property type="entry name" value="Probable tRNA modification gtpase trme, domain 1"/>
    <property type="match status" value="1"/>
</dbReference>
<dbReference type="GO" id="GO:0016226">
    <property type="term" value="P:iron-sulfur cluster assembly"/>
    <property type="evidence" value="ECO:0007669"/>
    <property type="project" value="TreeGrafter"/>
</dbReference>
<evidence type="ECO:0000259" key="7">
    <source>
        <dbReference type="Pfam" id="PF25455"/>
    </source>
</evidence>
<feature type="domain" description="CAF17 C-terminal" evidence="7">
    <location>
        <begin position="297"/>
        <end position="373"/>
    </location>
</feature>
<dbReference type="Proteomes" id="UP000800092">
    <property type="component" value="Unassembled WGS sequence"/>
</dbReference>
<gene>
    <name evidence="8" type="ORF">EV356DRAFT_528778</name>
</gene>
<dbReference type="OrthoDB" id="191995at2759"/>
<dbReference type="PANTHER" id="PTHR22602:SF0">
    <property type="entry name" value="TRANSFERASE CAF17, MITOCHONDRIAL-RELATED"/>
    <property type="match status" value="1"/>
</dbReference>
<dbReference type="EMBL" id="ML991774">
    <property type="protein sequence ID" value="KAF2238888.1"/>
    <property type="molecule type" value="Genomic_DNA"/>
</dbReference>
<evidence type="ECO:0000256" key="4">
    <source>
        <dbReference type="ARBA" id="ARBA00093447"/>
    </source>
</evidence>
<dbReference type="GO" id="GO:0032259">
    <property type="term" value="P:methylation"/>
    <property type="evidence" value="ECO:0007669"/>
    <property type="project" value="UniProtKB-KW"/>
</dbReference>
<dbReference type="InterPro" id="IPR017703">
    <property type="entry name" value="YgfZ/GCV_T_CS"/>
</dbReference>
<evidence type="ECO:0000256" key="1">
    <source>
        <dbReference type="ARBA" id="ARBA00004305"/>
    </source>
</evidence>
<reference evidence="8" key="1">
    <citation type="journal article" date="2020" name="Stud. Mycol.">
        <title>101 Dothideomycetes genomes: a test case for predicting lifestyles and emergence of pathogens.</title>
        <authorList>
            <person name="Haridas S."/>
            <person name="Albert R."/>
            <person name="Binder M."/>
            <person name="Bloem J."/>
            <person name="Labutti K."/>
            <person name="Salamov A."/>
            <person name="Andreopoulos B."/>
            <person name="Baker S."/>
            <person name="Barry K."/>
            <person name="Bills G."/>
            <person name="Bluhm B."/>
            <person name="Cannon C."/>
            <person name="Castanera R."/>
            <person name="Culley D."/>
            <person name="Daum C."/>
            <person name="Ezra D."/>
            <person name="Gonzalez J."/>
            <person name="Henrissat B."/>
            <person name="Kuo A."/>
            <person name="Liang C."/>
            <person name="Lipzen A."/>
            <person name="Lutzoni F."/>
            <person name="Magnuson J."/>
            <person name="Mondo S."/>
            <person name="Nolan M."/>
            <person name="Ohm R."/>
            <person name="Pangilinan J."/>
            <person name="Park H.-J."/>
            <person name="Ramirez L."/>
            <person name="Alfaro M."/>
            <person name="Sun H."/>
            <person name="Tritt A."/>
            <person name="Yoshinaga Y."/>
            <person name="Zwiers L.-H."/>
            <person name="Turgeon B."/>
            <person name="Goodwin S."/>
            <person name="Spatafora J."/>
            <person name="Crous P."/>
            <person name="Grigoriev I."/>
        </authorList>
    </citation>
    <scope>NUCLEOTIDE SEQUENCE</scope>
    <source>
        <strain evidence="8">Tuck. ex Michener</strain>
    </source>
</reference>